<feature type="region of interest" description="Disordered" evidence="1">
    <location>
        <begin position="542"/>
        <end position="596"/>
    </location>
</feature>
<feature type="compositionally biased region" description="Low complexity" evidence="1">
    <location>
        <begin position="672"/>
        <end position="682"/>
    </location>
</feature>
<feature type="compositionally biased region" description="Polar residues" evidence="1">
    <location>
        <begin position="483"/>
        <end position="498"/>
    </location>
</feature>
<dbReference type="Proteomes" id="UP000019377">
    <property type="component" value="Unassembled WGS sequence"/>
</dbReference>
<feature type="region of interest" description="Disordered" evidence="1">
    <location>
        <begin position="203"/>
        <end position="223"/>
    </location>
</feature>
<dbReference type="HOGENOM" id="CLU_330983_0_0_1"/>
<evidence type="ECO:0000313" key="3">
    <source>
        <dbReference type="Proteomes" id="UP000019377"/>
    </source>
</evidence>
<feature type="compositionally biased region" description="Polar residues" evidence="1">
    <location>
        <begin position="426"/>
        <end position="441"/>
    </location>
</feature>
<feature type="compositionally biased region" description="Basic and acidic residues" evidence="1">
    <location>
        <begin position="442"/>
        <end position="457"/>
    </location>
</feature>
<accession>V5EW18</accession>
<feature type="region of interest" description="Disordered" evidence="1">
    <location>
        <begin position="1"/>
        <end position="52"/>
    </location>
</feature>
<feature type="compositionally biased region" description="Polar residues" evidence="1">
    <location>
        <begin position="1"/>
        <end position="12"/>
    </location>
</feature>
<feature type="compositionally biased region" description="Basic and acidic residues" evidence="1">
    <location>
        <begin position="471"/>
        <end position="482"/>
    </location>
</feature>
<feature type="compositionally biased region" description="Basic and acidic residues" evidence="1">
    <location>
        <begin position="28"/>
        <end position="38"/>
    </location>
</feature>
<feature type="region of interest" description="Disordered" evidence="1">
    <location>
        <begin position="66"/>
        <end position="88"/>
    </location>
</feature>
<dbReference type="EMBL" id="KI545862">
    <property type="protein sequence ID" value="EST07493.1"/>
    <property type="molecule type" value="Genomic_DNA"/>
</dbReference>
<reference evidence="3" key="1">
    <citation type="journal article" date="2013" name="Genome Announc.">
        <title>Draft genome sequence of Pseudozyma brasiliensis sp. nov. strain GHG001, a high producer of endo-1,4-xylanase isolated from an insect pest of sugarcane.</title>
        <authorList>
            <person name="Oliveira J.V.D.C."/>
            <person name="dos Santos R.A.C."/>
            <person name="Borges T.A."/>
            <person name="Riano-Pachon D.M."/>
            <person name="Goldman G.H."/>
        </authorList>
    </citation>
    <scope>NUCLEOTIDE SEQUENCE [LARGE SCALE GENOMIC DNA]</scope>
    <source>
        <strain evidence="3">GHG001</strain>
    </source>
</reference>
<feature type="compositionally biased region" description="Low complexity" evidence="1">
    <location>
        <begin position="384"/>
        <end position="398"/>
    </location>
</feature>
<sequence>MAKRFTYNSPSKARSLLEPEQASPSKLEVPKSEGRTPETLDLPSSSDTPLHQLRSEAAALAASSVAAAKISSPSPKKTKPKKGNQKTTIQLKRTVEAATEAGIAPLDLEKVLAAGFRLLTRCSFCAGAFTKSASPKIKQEHMSLCAPLQGIRLGSTAVEAIASDINSAVSRDEEDKRRATDERTVLQDVMHDADIIMHEGRASQIATSPKKRGRDKVITKKSIKRSTKQKVFVAQDDATQTLPNSAPRPAANRLLPARKAMSAARDVANQLLGGAISSLTDASETKDSKEANAELDGNDQPLDVSTLANLPTTPKKARRGLLPQAHDIGLADIGEAIDEANHLPVVSAEQVFASIASSSPHKSPVKALQKSRQKSREHDMSFETSSSTQSPGSPGLPQTQPFAPSKLAKRRRARGSETKVPLFGAETTTRSLLDLITSNQADDSRESSADSKRKANDDDAMFSSSVHVKRSRADDPSRDHKIQASQNDPNHAQNTQQRGHVARTDIDGMDMDDRMAKAEVSAQSDGKDRFVARKTQKGRFISDITSIPNARSALDQNKQGASSPRQPEANDRGSQRQLQSDDVESMDVDSIDDDNESTQSFYDLLQPSEVMHESMPSPTRSFSDSSSEDLDEPDATLTAYRSRRMLDALGGASNAIGTRRSGRSSGKNARGPASSSPSLPLATQNKPFQSGIRESSISNSDPDLVLVTDSSSNSSPHL</sequence>
<evidence type="ECO:0000256" key="1">
    <source>
        <dbReference type="SAM" id="MobiDB-lite"/>
    </source>
</evidence>
<proteinExistence type="predicted"/>
<feature type="region of interest" description="Disordered" evidence="1">
    <location>
        <begin position="281"/>
        <end position="320"/>
    </location>
</feature>
<protein>
    <submittedName>
        <fullName evidence="2">Uncharacterized protein</fullName>
    </submittedName>
</protein>
<dbReference type="eggNOG" id="ENOG502R282">
    <property type="taxonomic scope" value="Eukaryota"/>
</dbReference>
<feature type="compositionally biased region" description="Basic residues" evidence="1">
    <location>
        <begin position="209"/>
        <end position="223"/>
    </location>
</feature>
<gene>
    <name evidence="2" type="ORF">PSEUBRA_SCAF2g02595</name>
</gene>
<keyword evidence="3" id="KW-1185">Reference proteome</keyword>
<organism evidence="2 3">
    <name type="scientific">Kalmanozyma brasiliensis (strain GHG001)</name>
    <name type="common">Yeast</name>
    <name type="synonym">Pseudozyma brasiliensis</name>
    <dbReference type="NCBI Taxonomy" id="1365824"/>
    <lineage>
        <taxon>Eukaryota</taxon>
        <taxon>Fungi</taxon>
        <taxon>Dikarya</taxon>
        <taxon>Basidiomycota</taxon>
        <taxon>Ustilaginomycotina</taxon>
        <taxon>Ustilaginomycetes</taxon>
        <taxon>Ustilaginales</taxon>
        <taxon>Ustilaginaceae</taxon>
        <taxon>Kalmanozyma</taxon>
    </lineage>
</organism>
<feature type="compositionally biased region" description="Low complexity" evidence="1">
    <location>
        <begin position="66"/>
        <end position="75"/>
    </location>
</feature>
<feature type="region of interest" description="Disordered" evidence="1">
    <location>
        <begin position="612"/>
        <end position="718"/>
    </location>
</feature>
<feature type="region of interest" description="Disordered" evidence="1">
    <location>
        <begin position="355"/>
        <end position="500"/>
    </location>
</feature>
<feature type="compositionally biased region" description="Basic and acidic residues" evidence="1">
    <location>
        <begin position="283"/>
        <end position="292"/>
    </location>
</feature>
<feature type="compositionally biased region" description="Polar residues" evidence="1">
    <location>
        <begin position="708"/>
        <end position="718"/>
    </location>
</feature>
<dbReference type="GeneID" id="27419664"/>
<dbReference type="OrthoDB" id="2550115at2759"/>
<feature type="compositionally biased region" description="Acidic residues" evidence="1">
    <location>
        <begin position="581"/>
        <end position="596"/>
    </location>
</feature>
<dbReference type="OMA" id="IMHEGRA"/>
<feature type="compositionally biased region" description="Polar residues" evidence="1">
    <location>
        <begin position="683"/>
        <end position="701"/>
    </location>
</feature>
<name>V5EW18_KALBG</name>
<feature type="compositionally biased region" description="Polar residues" evidence="1">
    <location>
        <begin position="543"/>
        <end position="565"/>
    </location>
</feature>
<feature type="compositionally biased region" description="Low complexity" evidence="1">
    <location>
        <begin position="614"/>
        <end position="625"/>
    </location>
</feature>
<evidence type="ECO:0000313" key="2">
    <source>
        <dbReference type="EMBL" id="EST07493.1"/>
    </source>
</evidence>
<dbReference type="AlphaFoldDB" id="V5EW18"/>